<dbReference type="EC" id="2.4.1.-" evidence="13"/>
<keyword evidence="15" id="KW-1185">Reference proteome</keyword>
<evidence type="ECO:0000256" key="5">
    <source>
        <dbReference type="ARBA" id="ARBA00022679"/>
    </source>
</evidence>
<keyword evidence="6" id="KW-0812">Transmembrane</keyword>
<dbReference type="SUPFAM" id="SSF53448">
    <property type="entry name" value="Nucleotide-diphospho-sugar transferases"/>
    <property type="match status" value="1"/>
</dbReference>
<protein>
    <recommendedName>
        <fullName evidence="13">Hexosyltransferase</fullName>
        <ecNumber evidence="13">2.4.1.-</ecNumber>
    </recommendedName>
</protein>
<gene>
    <name evidence="14" type="ORF">MMEN_LOCUS10120</name>
</gene>
<dbReference type="AlphaFoldDB" id="A0A8S4B921"/>
<keyword evidence="8" id="KW-1133">Transmembrane helix</keyword>
<dbReference type="InterPro" id="IPR002659">
    <property type="entry name" value="Glyco_trans_31"/>
</dbReference>
<keyword evidence="5" id="KW-0808">Transferase</keyword>
<evidence type="ECO:0000256" key="12">
    <source>
        <dbReference type="ARBA" id="ARBA00023180"/>
    </source>
</evidence>
<reference evidence="14" key="1">
    <citation type="submission" date="2021-05" db="EMBL/GenBank/DDBJ databases">
        <authorList>
            <person name="Tigano A."/>
        </authorList>
    </citation>
    <scope>NUCLEOTIDE SEQUENCE</scope>
</reference>
<keyword evidence="9 13" id="KW-0333">Golgi apparatus</keyword>
<dbReference type="OrthoDB" id="5957813at2759"/>
<evidence type="ECO:0000256" key="1">
    <source>
        <dbReference type="ARBA" id="ARBA00004323"/>
    </source>
</evidence>
<dbReference type="Gene3D" id="3.90.550.50">
    <property type="match status" value="1"/>
</dbReference>
<dbReference type="GO" id="GO:0006493">
    <property type="term" value="P:protein O-linked glycosylation"/>
    <property type="evidence" value="ECO:0007669"/>
    <property type="project" value="TreeGrafter"/>
</dbReference>
<evidence type="ECO:0000256" key="2">
    <source>
        <dbReference type="ARBA" id="ARBA00004922"/>
    </source>
</evidence>
<keyword evidence="7" id="KW-0735">Signal-anchor</keyword>
<dbReference type="Proteomes" id="UP000677803">
    <property type="component" value="Unassembled WGS sequence"/>
</dbReference>
<organism evidence="14 15">
    <name type="scientific">Menidia menidia</name>
    <name type="common">Atlantic silverside</name>
    <dbReference type="NCBI Taxonomy" id="238744"/>
    <lineage>
        <taxon>Eukaryota</taxon>
        <taxon>Metazoa</taxon>
        <taxon>Chordata</taxon>
        <taxon>Craniata</taxon>
        <taxon>Vertebrata</taxon>
        <taxon>Euteleostomi</taxon>
        <taxon>Actinopterygii</taxon>
        <taxon>Neopterygii</taxon>
        <taxon>Teleostei</taxon>
        <taxon>Neoteleostei</taxon>
        <taxon>Acanthomorphata</taxon>
        <taxon>Ovalentaria</taxon>
        <taxon>Atherinomorphae</taxon>
        <taxon>Atheriniformes</taxon>
        <taxon>Atherinopsidae</taxon>
        <taxon>Menidiinae</taxon>
        <taxon>Menidia</taxon>
    </lineage>
</organism>
<keyword evidence="11" id="KW-0472">Membrane</keyword>
<dbReference type="Pfam" id="PF01762">
    <property type="entry name" value="Galactosyl_T"/>
    <property type="match status" value="1"/>
</dbReference>
<evidence type="ECO:0000256" key="6">
    <source>
        <dbReference type="ARBA" id="ARBA00022692"/>
    </source>
</evidence>
<evidence type="ECO:0000256" key="9">
    <source>
        <dbReference type="ARBA" id="ARBA00023034"/>
    </source>
</evidence>
<evidence type="ECO:0000256" key="13">
    <source>
        <dbReference type="RuleBase" id="RU363063"/>
    </source>
</evidence>
<evidence type="ECO:0000313" key="15">
    <source>
        <dbReference type="Proteomes" id="UP000677803"/>
    </source>
</evidence>
<evidence type="ECO:0000256" key="8">
    <source>
        <dbReference type="ARBA" id="ARBA00022989"/>
    </source>
</evidence>
<dbReference type="PANTHER" id="PTHR11214:SF361">
    <property type="entry name" value="HEXOSYLTRANSFERASE"/>
    <property type="match status" value="1"/>
</dbReference>
<comment type="caution">
    <text evidence="14">The sequence shown here is derived from an EMBL/GenBank/DDBJ whole genome shotgun (WGS) entry which is preliminary data.</text>
</comment>
<evidence type="ECO:0000256" key="11">
    <source>
        <dbReference type="ARBA" id="ARBA00023136"/>
    </source>
</evidence>
<proteinExistence type="inferred from homology"/>
<evidence type="ECO:0000256" key="7">
    <source>
        <dbReference type="ARBA" id="ARBA00022968"/>
    </source>
</evidence>
<dbReference type="FunFam" id="3.90.550.50:FF:000001">
    <property type="entry name" value="Hexosyltransferase"/>
    <property type="match status" value="1"/>
</dbReference>
<dbReference type="InterPro" id="IPR029044">
    <property type="entry name" value="Nucleotide-diphossugar_trans"/>
</dbReference>
<evidence type="ECO:0000256" key="10">
    <source>
        <dbReference type="ARBA" id="ARBA00023098"/>
    </source>
</evidence>
<comment type="subcellular location">
    <subcellularLocation>
        <location evidence="1 13">Golgi apparatus membrane</location>
        <topology evidence="1 13">Single-pass type II membrane protein</topology>
    </subcellularLocation>
</comment>
<dbReference type="EMBL" id="CAJRST010011112">
    <property type="protein sequence ID" value="CAG5918102.1"/>
    <property type="molecule type" value="Genomic_DNA"/>
</dbReference>
<evidence type="ECO:0000256" key="4">
    <source>
        <dbReference type="ARBA" id="ARBA00022676"/>
    </source>
</evidence>
<comment type="pathway">
    <text evidence="2">Protein modification; protein glycosylation.</text>
</comment>
<keyword evidence="12" id="KW-0325">Glycoprotein</keyword>
<sequence>MRNVSPRGLLKLLGAAAALLLSAHFLLSAVLKRTAVPNPLPVEDRLISPLAYRYLLNQPEACRDRSPFLVFMVPVAPRDTAARDAVRRTWGAPRRETLTLFYAGLSEAGSPEQEALDRESRLHGDIVQMDFVDSYRNLTIKTMMMMKWLASHCPYATYAMKVDADIFVNVNHLLRRLQSSPRLGFITGSVIRDGRPRRDPASKWYLSAEQYPEARFPPYVSGAGYVFSTDLAGRISWASRFVRSIPLEDVYVGLCLRVLGVRPVYSHAPPFARSLFAVQRLPYDRCAFSRMVIVNGFRPHELLRAWEDFSRGHADC</sequence>
<keyword evidence="4 13" id="KW-0328">Glycosyltransferase</keyword>
<comment type="similarity">
    <text evidence="3 13">Belongs to the glycosyltransferase 31 family.</text>
</comment>
<dbReference type="GO" id="GO:0008499">
    <property type="term" value="F:N-acetyl-beta-D-glucosaminide beta-(1,3)-galactosyltransferase activity"/>
    <property type="evidence" value="ECO:0007669"/>
    <property type="project" value="TreeGrafter"/>
</dbReference>
<evidence type="ECO:0000313" key="14">
    <source>
        <dbReference type="EMBL" id="CAG5918102.1"/>
    </source>
</evidence>
<dbReference type="GO" id="GO:0000139">
    <property type="term" value="C:Golgi membrane"/>
    <property type="evidence" value="ECO:0007669"/>
    <property type="project" value="UniProtKB-SubCell"/>
</dbReference>
<dbReference type="PANTHER" id="PTHR11214">
    <property type="entry name" value="BETA-1,3-N-ACETYLGLUCOSAMINYLTRANSFERASE"/>
    <property type="match status" value="1"/>
</dbReference>
<name>A0A8S4B921_9TELE</name>
<accession>A0A8S4B921</accession>
<dbReference type="GO" id="GO:0006629">
    <property type="term" value="P:lipid metabolic process"/>
    <property type="evidence" value="ECO:0007669"/>
    <property type="project" value="UniProtKB-KW"/>
</dbReference>
<keyword evidence="10" id="KW-0443">Lipid metabolism</keyword>
<evidence type="ECO:0000256" key="3">
    <source>
        <dbReference type="ARBA" id="ARBA00008661"/>
    </source>
</evidence>